<evidence type="ECO:0000313" key="11">
    <source>
        <dbReference type="Proteomes" id="UP000600877"/>
    </source>
</evidence>
<evidence type="ECO:0000256" key="5">
    <source>
        <dbReference type="ARBA" id="ARBA00023163"/>
    </source>
</evidence>
<feature type="domain" description="OmpR/PhoB-type" evidence="9">
    <location>
        <begin position="152"/>
        <end position="252"/>
    </location>
</feature>
<dbReference type="Gene3D" id="6.10.250.690">
    <property type="match status" value="1"/>
</dbReference>
<dbReference type="GO" id="GO:0003677">
    <property type="term" value="F:DNA binding"/>
    <property type="evidence" value="ECO:0007669"/>
    <property type="project" value="UniProtKB-KW"/>
</dbReference>
<dbReference type="EMBL" id="BMYW01000009">
    <property type="protein sequence ID" value="GGX96426.1"/>
    <property type="molecule type" value="Genomic_DNA"/>
</dbReference>
<evidence type="ECO:0000256" key="2">
    <source>
        <dbReference type="ARBA" id="ARBA00023012"/>
    </source>
</evidence>
<dbReference type="SUPFAM" id="SSF46894">
    <property type="entry name" value="C-terminal effector domain of the bipartite response regulators"/>
    <property type="match status" value="1"/>
</dbReference>
<dbReference type="RefSeq" id="WP_189374802.1">
    <property type="nucleotide sequence ID" value="NZ_BMYW01000009.1"/>
</dbReference>
<dbReference type="SMART" id="SM00448">
    <property type="entry name" value="REC"/>
    <property type="match status" value="1"/>
</dbReference>
<dbReference type="PANTHER" id="PTHR48111">
    <property type="entry name" value="REGULATOR OF RPOS"/>
    <property type="match status" value="1"/>
</dbReference>
<keyword evidence="2" id="KW-0902">Two-component regulatory system</keyword>
<feature type="DNA-binding region" description="OmpR/PhoB-type" evidence="7">
    <location>
        <begin position="152"/>
        <end position="252"/>
    </location>
</feature>
<dbReference type="InterPro" id="IPR039420">
    <property type="entry name" value="WalR-like"/>
</dbReference>
<sequence length="257" mass="28344">MISSSPALTVAPGAAPATLHVLVVDDDEDIRSLICQYLHGYAMSCVGVGDGRAMREAMASRPFDVIVLDLMLPGESGLTLCKEIRSQSAVPILMISAHGEPIERIISLEVGADDFVSKPFDIRELVARIHSVLRRTQAGRQPAAGHGSDKPPRQIQFGDWRLNVGLRQLQDKQGVVIPLSNAEFRLLSVLLQRPRTILDRELLLDLTRGCTVDAFDRSIDILISRLRHKLQDDPRNPRLIRTVRGEGYILDAATSCL</sequence>
<dbReference type="SUPFAM" id="SSF52172">
    <property type="entry name" value="CheY-like"/>
    <property type="match status" value="1"/>
</dbReference>
<keyword evidence="11" id="KW-1185">Reference proteome</keyword>
<dbReference type="PROSITE" id="PS51755">
    <property type="entry name" value="OMPR_PHOB"/>
    <property type="match status" value="1"/>
</dbReference>
<dbReference type="InterPro" id="IPR036388">
    <property type="entry name" value="WH-like_DNA-bd_sf"/>
</dbReference>
<feature type="domain" description="Response regulatory" evidence="8">
    <location>
        <begin position="20"/>
        <end position="133"/>
    </location>
</feature>
<gene>
    <name evidence="10" type="ORF">GCM10011290_25390</name>
</gene>
<dbReference type="InterPro" id="IPR011006">
    <property type="entry name" value="CheY-like_superfamily"/>
</dbReference>
<protein>
    <submittedName>
        <fullName evidence="10">DNA-binding response regulator</fullName>
    </submittedName>
</protein>
<reference evidence="11" key="1">
    <citation type="journal article" date="2019" name="Int. J. Syst. Evol. Microbiol.">
        <title>The Global Catalogue of Microorganisms (GCM) 10K type strain sequencing project: providing services to taxonomists for standard genome sequencing and annotation.</title>
        <authorList>
            <consortium name="The Broad Institute Genomics Platform"/>
            <consortium name="The Broad Institute Genome Sequencing Center for Infectious Disease"/>
            <person name="Wu L."/>
            <person name="Ma J."/>
        </authorList>
    </citation>
    <scope>NUCLEOTIDE SEQUENCE [LARGE SCALE GENOMIC DNA]</scope>
    <source>
        <strain evidence="11">KCTC 32041</strain>
    </source>
</reference>
<evidence type="ECO:0000256" key="6">
    <source>
        <dbReference type="PROSITE-ProRule" id="PRU00169"/>
    </source>
</evidence>
<keyword evidence="4 7" id="KW-0238">DNA-binding</keyword>
<dbReference type="SMART" id="SM00862">
    <property type="entry name" value="Trans_reg_C"/>
    <property type="match status" value="1"/>
</dbReference>
<evidence type="ECO:0000259" key="8">
    <source>
        <dbReference type="PROSITE" id="PS50110"/>
    </source>
</evidence>
<dbReference type="PROSITE" id="PS50110">
    <property type="entry name" value="RESPONSE_REGULATORY"/>
    <property type="match status" value="1"/>
</dbReference>
<evidence type="ECO:0000259" key="9">
    <source>
        <dbReference type="PROSITE" id="PS51755"/>
    </source>
</evidence>
<evidence type="ECO:0000313" key="10">
    <source>
        <dbReference type="EMBL" id="GGX96426.1"/>
    </source>
</evidence>
<keyword evidence="3" id="KW-0805">Transcription regulation</keyword>
<dbReference type="InterPro" id="IPR016032">
    <property type="entry name" value="Sig_transdc_resp-reg_C-effctor"/>
</dbReference>
<evidence type="ECO:0000256" key="4">
    <source>
        <dbReference type="ARBA" id="ARBA00023125"/>
    </source>
</evidence>
<evidence type="ECO:0000256" key="1">
    <source>
        <dbReference type="ARBA" id="ARBA00022553"/>
    </source>
</evidence>
<dbReference type="InterPro" id="IPR001867">
    <property type="entry name" value="OmpR/PhoB-type_DNA-bd"/>
</dbReference>
<dbReference type="CDD" id="cd00383">
    <property type="entry name" value="trans_reg_C"/>
    <property type="match status" value="1"/>
</dbReference>
<dbReference type="Pfam" id="PF00486">
    <property type="entry name" value="Trans_reg_C"/>
    <property type="match status" value="1"/>
</dbReference>
<evidence type="ECO:0000256" key="3">
    <source>
        <dbReference type="ARBA" id="ARBA00023015"/>
    </source>
</evidence>
<keyword evidence="1 6" id="KW-0597">Phosphoprotein</keyword>
<organism evidence="10 11">
    <name type="scientific">Vogesella alkaliphila</name>
    <dbReference type="NCBI Taxonomy" id="1193621"/>
    <lineage>
        <taxon>Bacteria</taxon>
        <taxon>Pseudomonadati</taxon>
        <taxon>Pseudomonadota</taxon>
        <taxon>Betaproteobacteria</taxon>
        <taxon>Neisseriales</taxon>
        <taxon>Chromobacteriaceae</taxon>
        <taxon>Vogesella</taxon>
    </lineage>
</organism>
<dbReference type="Gene3D" id="1.10.10.10">
    <property type="entry name" value="Winged helix-like DNA-binding domain superfamily/Winged helix DNA-binding domain"/>
    <property type="match status" value="1"/>
</dbReference>
<proteinExistence type="predicted"/>
<name>A0ABQ2YX73_9NEIS</name>
<dbReference type="InterPro" id="IPR001789">
    <property type="entry name" value="Sig_transdc_resp-reg_receiver"/>
</dbReference>
<dbReference type="Pfam" id="PF00072">
    <property type="entry name" value="Response_reg"/>
    <property type="match status" value="1"/>
</dbReference>
<dbReference type="Proteomes" id="UP000600877">
    <property type="component" value="Unassembled WGS sequence"/>
</dbReference>
<dbReference type="Gene3D" id="3.40.50.2300">
    <property type="match status" value="1"/>
</dbReference>
<feature type="modified residue" description="4-aspartylphosphate" evidence="6">
    <location>
        <position position="69"/>
    </location>
</feature>
<keyword evidence="5" id="KW-0804">Transcription</keyword>
<dbReference type="PANTHER" id="PTHR48111:SF4">
    <property type="entry name" value="DNA-BINDING DUAL TRANSCRIPTIONAL REGULATOR OMPR"/>
    <property type="match status" value="1"/>
</dbReference>
<comment type="caution">
    <text evidence="10">The sequence shown here is derived from an EMBL/GenBank/DDBJ whole genome shotgun (WGS) entry which is preliminary data.</text>
</comment>
<accession>A0ABQ2YX73</accession>
<evidence type="ECO:0000256" key="7">
    <source>
        <dbReference type="PROSITE-ProRule" id="PRU01091"/>
    </source>
</evidence>